<dbReference type="EMBL" id="CP021434">
    <property type="protein sequence ID" value="ARU62873.1"/>
    <property type="molecule type" value="Genomic_DNA"/>
</dbReference>
<dbReference type="Proteomes" id="UP000195437">
    <property type="component" value="Chromosome"/>
</dbReference>
<dbReference type="PANTHER" id="PTHR43190:SF3">
    <property type="entry name" value="N-ACETYL-D-GLUCOSAMINE KINASE"/>
    <property type="match status" value="1"/>
</dbReference>
<dbReference type="AlphaFoldDB" id="A0A1Y0IU22"/>
<proteinExistence type="predicted"/>
<evidence type="ECO:0000313" key="2">
    <source>
        <dbReference type="EMBL" id="ARU62873.1"/>
    </source>
</evidence>
<protein>
    <recommendedName>
        <fullName evidence="1">ATPase BadF/BadG/BcrA/BcrD type domain-containing protein</fullName>
    </recommendedName>
</protein>
<dbReference type="CDD" id="cd24007">
    <property type="entry name" value="ASKHA_NBD_eukNAGK-like"/>
    <property type="match status" value="1"/>
</dbReference>
<dbReference type="InterPro" id="IPR043129">
    <property type="entry name" value="ATPase_NBD"/>
</dbReference>
<dbReference type="SUPFAM" id="SSF53067">
    <property type="entry name" value="Actin-like ATPase domain"/>
    <property type="match status" value="2"/>
</dbReference>
<feature type="domain" description="ATPase BadF/BadG/BcrA/BcrD type" evidence="1">
    <location>
        <begin position="9"/>
        <end position="301"/>
    </location>
</feature>
<keyword evidence="3" id="KW-1185">Reference proteome</keyword>
<organism evidence="2 3">
    <name type="scientific">Tumebacillus avium</name>
    <dbReference type="NCBI Taxonomy" id="1903704"/>
    <lineage>
        <taxon>Bacteria</taxon>
        <taxon>Bacillati</taxon>
        <taxon>Bacillota</taxon>
        <taxon>Bacilli</taxon>
        <taxon>Bacillales</taxon>
        <taxon>Alicyclobacillaceae</taxon>
        <taxon>Tumebacillus</taxon>
    </lineage>
</organism>
<dbReference type="Gene3D" id="3.30.420.40">
    <property type="match status" value="2"/>
</dbReference>
<sequence length="321" mass="34325">MLSARKAFLGVDGGGTKTRAVVVSETGEKIADIVTEGSNVNHFGWERAQTVLGDLFEQIRASLPANTWISSLFFGLAGVDRPEERRKMSEWISTQWPGAAVGVENDTLPALVSGSGETEGIVLIGGTGSIAFGINDRGEQCRVGGWGYLIGDEGSGYDIGRDAYSAVLRSFDGRGPQTLLTGKILAYYQLQDPTALIPLVYSNDFSREQIAAVTWFVFEAAREGDEVSLTLLSRAADELAELVRTMLTRMSFVKARVPVVLTGGLFHAGSPLIGMVEGRLSGRADVVRSEKPPAVGAVILAHKQAGAAPGDHWEQTLSEIK</sequence>
<reference evidence="3" key="1">
    <citation type="submission" date="2017-05" db="EMBL/GenBank/DDBJ databases">
        <authorList>
            <person name="Sung H."/>
        </authorList>
    </citation>
    <scope>NUCLEOTIDE SEQUENCE [LARGE SCALE GENOMIC DNA]</scope>
    <source>
        <strain evidence="3">AR23208</strain>
    </source>
</reference>
<name>A0A1Y0IU22_9BACL</name>
<dbReference type="KEGG" id="tum:CBW65_19240"/>
<dbReference type="InterPro" id="IPR052519">
    <property type="entry name" value="Euk-type_GlcNAc_Kinase"/>
</dbReference>
<dbReference type="Pfam" id="PF01869">
    <property type="entry name" value="BcrAD_BadFG"/>
    <property type="match status" value="1"/>
</dbReference>
<evidence type="ECO:0000259" key="1">
    <source>
        <dbReference type="Pfam" id="PF01869"/>
    </source>
</evidence>
<gene>
    <name evidence="2" type="ORF">CBW65_19240</name>
</gene>
<accession>A0A1Y0IU22</accession>
<evidence type="ECO:0000313" key="3">
    <source>
        <dbReference type="Proteomes" id="UP000195437"/>
    </source>
</evidence>
<dbReference type="PANTHER" id="PTHR43190">
    <property type="entry name" value="N-ACETYL-D-GLUCOSAMINE KINASE"/>
    <property type="match status" value="1"/>
</dbReference>
<dbReference type="InterPro" id="IPR002731">
    <property type="entry name" value="ATPase_BadF"/>
</dbReference>